<dbReference type="STRING" id="318683.A0U94_03085"/>
<gene>
    <name evidence="1" type="ORF">AD945_17085</name>
</gene>
<organism evidence="1 2">
    <name type="scientific">Gluconobacter albidus</name>
    <dbReference type="NCBI Taxonomy" id="318683"/>
    <lineage>
        <taxon>Bacteria</taxon>
        <taxon>Pseudomonadati</taxon>
        <taxon>Pseudomonadota</taxon>
        <taxon>Alphaproteobacteria</taxon>
        <taxon>Acetobacterales</taxon>
        <taxon>Acetobacteraceae</taxon>
        <taxon>Gluconobacter</taxon>
    </lineage>
</organism>
<dbReference type="KEGG" id="gal:A0U94_03085"/>
<name>A0A149TEY4_9PROT</name>
<dbReference type="EMBL" id="LHZR01000114">
    <property type="protein sequence ID" value="KXV45876.1"/>
    <property type="molecule type" value="Genomic_DNA"/>
</dbReference>
<evidence type="ECO:0000313" key="2">
    <source>
        <dbReference type="Proteomes" id="UP000075636"/>
    </source>
</evidence>
<protein>
    <submittedName>
        <fullName evidence="1">Uncharacterized protein</fullName>
    </submittedName>
</protein>
<evidence type="ECO:0000313" key="1">
    <source>
        <dbReference type="EMBL" id="KXV45876.1"/>
    </source>
</evidence>
<dbReference type="Proteomes" id="UP000075636">
    <property type="component" value="Unassembled WGS sequence"/>
</dbReference>
<accession>A0A149TEY4</accession>
<proteinExistence type="predicted"/>
<reference evidence="1 2" key="1">
    <citation type="submission" date="2015-06" db="EMBL/GenBank/DDBJ databases">
        <title>Improved classification and identification of acetic acid bacteria using matrix-assisted laser desorption/ionization time-of-flight mass spectrometry; Gluconobacter nephelii and Gluconobacter uchimurae are later heterotypic synonyms of Gluconobacter japonicus and Gluconobacter oxydans, respectively.</title>
        <authorList>
            <person name="Li L."/>
            <person name="Cleenwerck I."/>
            <person name="De Vuyst L."/>
            <person name="Vandamme P."/>
        </authorList>
    </citation>
    <scope>NUCLEOTIDE SEQUENCE [LARGE SCALE GENOMIC DNA]</scope>
    <source>
        <strain evidence="1 2">LMG 1768</strain>
    </source>
</reference>
<dbReference type="AlphaFoldDB" id="A0A149TEY4"/>
<comment type="caution">
    <text evidence="1">The sequence shown here is derived from an EMBL/GenBank/DDBJ whole genome shotgun (WGS) entry which is preliminary data.</text>
</comment>
<dbReference type="PATRIC" id="fig|318683.6.peg.313"/>
<sequence length="162" mass="17650">MARTEVTFMAPLILLCLFAAVFLAYAAPDTPVGRICRDRLVTRPCRWIKEFPHVVGILALGTILLVGCATWLLGHDGFATSLQMAPDFLTFATSFEVTSFIEAASSLAFVMLTTGVGKNILILRELFRRTARRSRRVASAARSRLTGQNADDPDPAALSAFS</sequence>